<evidence type="ECO:0000259" key="14">
    <source>
        <dbReference type="Pfam" id="PF08263"/>
    </source>
</evidence>
<accession>A0AA39A8K5</accession>
<reference evidence="16 17" key="1">
    <citation type="journal article" date="2023" name="BMC Biotechnol.">
        <title>Vitis rotundifolia cv Carlos genome sequencing.</title>
        <authorList>
            <person name="Huff M."/>
            <person name="Hulse-Kemp A."/>
            <person name="Scheffler B."/>
            <person name="Youngblood R."/>
            <person name="Simpson S."/>
            <person name="Babiker E."/>
            <person name="Staton M."/>
        </authorList>
    </citation>
    <scope>NUCLEOTIDE SEQUENCE [LARGE SCALE GENOMIC DNA]</scope>
    <source>
        <tissue evidence="16">Leaf</tissue>
    </source>
</reference>
<comment type="similarity">
    <text evidence="2">Belongs to the RLP family.</text>
</comment>
<dbReference type="InterPro" id="IPR046956">
    <property type="entry name" value="RLP23-like"/>
</dbReference>
<evidence type="ECO:0000256" key="4">
    <source>
        <dbReference type="ARBA" id="ARBA00022614"/>
    </source>
</evidence>
<dbReference type="PANTHER" id="PTHR48061:SF46">
    <property type="entry name" value="LEUCINE-RICH REPEAT-CONTAINING N-TERMINAL PLANT-TYPE DOMAIN-CONTAINING PROTEIN"/>
    <property type="match status" value="1"/>
</dbReference>
<comment type="caution">
    <text evidence="16">The sequence shown here is derived from an EMBL/GenBank/DDBJ whole genome shotgun (WGS) entry which is preliminary data.</text>
</comment>
<proteinExistence type="inferred from homology"/>
<organism evidence="16 17">
    <name type="scientific">Vitis rotundifolia</name>
    <name type="common">Muscadine grape</name>
    <dbReference type="NCBI Taxonomy" id="103349"/>
    <lineage>
        <taxon>Eukaryota</taxon>
        <taxon>Viridiplantae</taxon>
        <taxon>Streptophyta</taxon>
        <taxon>Embryophyta</taxon>
        <taxon>Tracheophyta</taxon>
        <taxon>Spermatophyta</taxon>
        <taxon>Magnoliopsida</taxon>
        <taxon>eudicotyledons</taxon>
        <taxon>Gunneridae</taxon>
        <taxon>Pentapetalae</taxon>
        <taxon>rosids</taxon>
        <taxon>Vitales</taxon>
        <taxon>Vitaceae</taxon>
        <taxon>Viteae</taxon>
        <taxon>Vitis</taxon>
    </lineage>
</organism>
<feature type="signal peptide" evidence="13">
    <location>
        <begin position="1"/>
        <end position="21"/>
    </location>
</feature>
<evidence type="ECO:0000256" key="2">
    <source>
        <dbReference type="ARBA" id="ARBA00009592"/>
    </source>
</evidence>
<evidence type="ECO:0008006" key="18">
    <source>
        <dbReference type="Google" id="ProtNLM"/>
    </source>
</evidence>
<keyword evidence="11" id="KW-0325">Glycoprotein</keyword>
<dbReference type="Pfam" id="PF23598">
    <property type="entry name" value="LRR_14"/>
    <property type="match status" value="1"/>
</dbReference>
<dbReference type="SUPFAM" id="SSF52047">
    <property type="entry name" value="RNI-like"/>
    <property type="match status" value="2"/>
</dbReference>
<dbReference type="FunFam" id="3.80.10.10:FF:000095">
    <property type="entry name" value="LRR receptor-like serine/threonine-protein kinase GSO1"/>
    <property type="match status" value="1"/>
</dbReference>
<evidence type="ECO:0000256" key="12">
    <source>
        <dbReference type="SAM" id="Phobius"/>
    </source>
</evidence>
<dbReference type="EMBL" id="JARBHA010000004">
    <property type="protein sequence ID" value="KAJ9702917.1"/>
    <property type="molecule type" value="Genomic_DNA"/>
</dbReference>
<evidence type="ECO:0000256" key="10">
    <source>
        <dbReference type="ARBA" id="ARBA00023170"/>
    </source>
</evidence>
<feature type="transmembrane region" description="Helical" evidence="12">
    <location>
        <begin position="929"/>
        <end position="949"/>
    </location>
</feature>
<evidence type="ECO:0000256" key="5">
    <source>
        <dbReference type="ARBA" id="ARBA00022692"/>
    </source>
</evidence>
<dbReference type="Proteomes" id="UP001168098">
    <property type="component" value="Unassembled WGS sequence"/>
</dbReference>
<dbReference type="InterPro" id="IPR001611">
    <property type="entry name" value="Leu-rich_rpt"/>
</dbReference>
<keyword evidence="7" id="KW-0677">Repeat</keyword>
<keyword evidence="10" id="KW-0675">Receptor</keyword>
<gene>
    <name evidence="16" type="ORF">PVL29_004592</name>
</gene>
<evidence type="ECO:0000259" key="15">
    <source>
        <dbReference type="Pfam" id="PF23598"/>
    </source>
</evidence>
<keyword evidence="3" id="KW-1003">Cell membrane</keyword>
<dbReference type="InterPro" id="IPR055414">
    <property type="entry name" value="LRR_R13L4/SHOC2-like"/>
</dbReference>
<feature type="chain" id="PRO_5041236127" description="Leucine-rich repeat-containing N-terminal plant-type domain-containing protein" evidence="13">
    <location>
        <begin position="22"/>
        <end position="982"/>
    </location>
</feature>
<dbReference type="InterPro" id="IPR032675">
    <property type="entry name" value="LRR_dom_sf"/>
</dbReference>
<dbReference type="PANTHER" id="PTHR48061">
    <property type="entry name" value="LEUCINE-RICH REPEAT RECEPTOR PROTEIN KINASE EMS1-LIKE-RELATED"/>
    <property type="match status" value="1"/>
</dbReference>
<evidence type="ECO:0000256" key="3">
    <source>
        <dbReference type="ARBA" id="ARBA00022475"/>
    </source>
</evidence>
<comment type="subcellular location">
    <subcellularLocation>
        <location evidence="1">Cell membrane</location>
        <topology evidence="1">Single-pass type I membrane protein</topology>
    </subcellularLocation>
</comment>
<protein>
    <recommendedName>
        <fullName evidence="18">Leucine-rich repeat-containing N-terminal plant-type domain-containing protein</fullName>
    </recommendedName>
</protein>
<evidence type="ECO:0000256" key="6">
    <source>
        <dbReference type="ARBA" id="ARBA00022729"/>
    </source>
</evidence>
<dbReference type="GO" id="GO:0005886">
    <property type="term" value="C:plasma membrane"/>
    <property type="evidence" value="ECO:0007669"/>
    <property type="project" value="UniProtKB-SubCell"/>
</dbReference>
<evidence type="ECO:0000313" key="17">
    <source>
        <dbReference type="Proteomes" id="UP001168098"/>
    </source>
</evidence>
<feature type="domain" description="Disease resistance R13L4/SHOC-2-like LRR" evidence="15">
    <location>
        <begin position="265"/>
        <end position="518"/>
    </location>
</feature>
<dbReference type="InterPro" id="IPR013210">
    <property type="entry name" value="LRR_N_plant-typ"/>
</dbReference>
<dbReference type="InterPro" id="IPR003591">
    <property type="entry name" value="Leu-rich_rpt_typical-subtyp"/>
</dbReference>
<dbReference type="PROSITE" id="PS51450">
    <property type="entry name" value="LRR"/>
    <property type="match status" value="1"/>
</dbReference>
<evidence type="ECO:0000256" key="8">
    <source>
        <dbReference type="ARBA" id="ARBA00022989"/>
    </source>
</evidence>
<sequence length="982" mass="109662">MMSKLLLLCFLFFLSCSQLLSFSFSNSTKPLCPHHQTLALLQLKQSFAIKKSYSDYFEDCHLPYYPKTESWKKGSDCCSWDGVTCDWVTGHVIELDLSCSCLFGTIHSNTTLFLFPHLQRLNLAFNDFNGSSVSAGFGRFSSLTHLNLSDSGFSGLISSEISHLANLVSLDLSWNFDTEFAPHGFNSLVQNLTKLQKLHLGGISISSVFPDSLLNRSSLISLVLTDCGLHGRFSNHDIHLPKLEVLDLRRNDDLIGNFPRFSENNSLTELYLSSKNFSGELPASIGNLKSLTTLVLYHCGFSGSIPSSIGNLKSLTTLVLNDCEFSGSIPASLGNLTQITSLFLNKNHFSGKISKVINVFNNLGNLISLHLSSNNFSGQLPPSIRNLTNLQGLYLSDNFNVFGTIPSFLYTLPSLLRLDLSHNKLTGHIGEFQFDSLEYIDLSMNELHGSIPSSIFKLVNLRYLYLSSNNLRGVLETSNFGNLRNLTGLDLSNNMLSLTTSDNSNSILPNIESLDFSNNSISGVWSWNMGKDTLWYLNLSYNFISGFEMLPWKFMQILDLHSNLLQGPLPTPPNFTFFFSVSNNKLSGEISPLICKVSYMKILDLSSNNLSGILPHCLGNFSIVLSVLNLRRNRLHGTIPQTFLKGNVIRNLDFNDNQLEGPVPRSLIICRKLEVLDLGNNKINDTFPHWLGTLPELQVLVLRSNSFHGHIRCSKIKSPFVSLRIIDLAHNDFEGDLPDMYLRSLKAIMNVDEGNTTRKYIGEGYYQDSIMVTIKGLEIEFVKILNTFTTIDLSSNKFQGKIPESIGNLNSLRELNLSHNNLTGHIPSSFGNLKSLESLDLSSNELIGSIPQQLTSLTFLEVLNLSQNHLYGFIPRGNQFDTFGNDSYNENLGLCGFPLSKKCVADETPEPSKEADTEFDGGFDWKITLMGYGCGLVIGLSLGCLVFLIGKPRRFVWIIEENIHKKIRRSKRSTCRQGARRN</sequence>
<keyword evidence="9 12" id="KW-0472">Membrane</keyword>
<name>A0AA39A8K5_VITRO</name>
<dbReference type="FunFam" id="3.80.10.10:FF:001166">
    <property type="entry name" value="Cf2-like protein"/>
    <property type="match status" value="1"/>
</dbReference>
<dbReference type="PROSITE" id="PS51257">
    <property type="entry name" value="PROKAR_LIPOPROTEIN"/>
    <property type="match status" value="1"/>
</dbReference>
<dbReference type="SMART" id="SM00369">
    <property type="entry name" value="LRR_TYP"/>
    <property type="match status" value="13"/>
</dbReference>
<keyword evidence="8 12" id="KW-1133">Transmembrane helix</keyword>
<keyword evidence="17" id="KW-1185">Reference proteome</keyword>
<keyword evidence="6 13" id="KW-0732">Signal</keyword>
<dbReference type="AlphaFoldDB" id="A0AA39A8K5"/>
<evidence type="ECO:0000256" key="7">
    <source>
        <dbReference type="ARBA" id="ARBA00022737"/>
    </source>
</evidence>
<dbReference type="Pfam" id="PF13516">
    <property type="entry name" value="LRR_6"/>
    <property type="match status" value="1"/>
</dbReference>
<dbReference type="Pfam" id="PF13855">
    <property type="entry name" value="LRR_8"/>
    <property type="match status" value="1"/>
</dbReference>
<dbReference type="Gene3D" id="3.80.10.10">
    <property type="entry name" value="Ribonuclease Inhibitor"/>
    <property type="match status" value="4"/>
</dbReference>
<keyword evidence="4" id="KW-0433">Leucine-rich repeat</keyword>
<evidence type="ECO:0000256" key="1">
    <source>
        <dbReference type="ARBA" id="ARBA00004251"/>
    </source>
</evidence>
<evidence type="ECO:0000313" key="16">
    <source>
        <dbReference type="EMBL" id="KAJ9702917.1"/>
    </source>
</evidence>
<keyword evidence="5 12" id="KW-0812">Transmembrane</keyword>
<dbReference type="FunFam" id="3.80.10.10:FF:000213">
    <property type="entry name" value="Tyrosine-sulfated glycopeptide receptor 1"/>
    <property type="match status" value="1"/>
</dbReference>
<feature type="domain" description="Leucine-rich repeat-containing N-terminal plant-type" evidence="14">
    <location>
        <begin position="35"/>
        <end position="86"/>
    </location>
</feature>
<evidence type="ECO:0000256" key="9">
    <source>
        <dbReference type="ARBA" id="ARBA00023136"/>
    </source>
</evidence>
<evidence type="ECO:0000256" key="13">
    <source>
        <dbReference type="SAM" id="SignalP"/>
    </source>
</evidence>
<dbReference type="Pfam" id="PF08263">
    <property type="entry name" value="LRRNT_2"/>
    <property type="match status" value="1"/>
</dbReference>
<dbReference type="PRINTS" id="PR00019">
    <property type="entry name" value="LEURICHRPT"/>
</dbReference>
<evidence type="ECO:0000256" key="11">
    <source>
        <dbReference type="ARBA" id="ARBA00023180"/>
    </source>
</evidence>
<dbReference type="Pfam" id="PF00560">
    <property type="entry name" value="LRR_1"/>
    <property type="match status" value="4"/>
</dbReference>